<feature type="compositionally biased region" description="Basic and acidic residues" evidence="1">
    <location>
        <begin position="7"/>
        <end position="20"/>
    </location>
</feature>
<accession>A0A8J6LAE9</accession>
<dbReference type="Pfam" id="PF00078">
    <property type="entry name" value="RVT_1"/>
    <property type="match status" value="1"/>
</dbReference>
<reference evidence="3" key="1">
    <citation type="journal article" date="2020" name="J Insects Food Feed">
        <title>The yellow mealworm (Tenebrio molitor) genome: a resource for the emerging insects as food and feed industry.</title>
        <authorList>
            <person name="Eriksson T."/>
            <person name="Andere A."/>
            <person name="Kelstrup H."/>
            <person name="Emery V."/>
            <person name="Picard C."/>
        </authorList>
    </citation>
    <scope>NUCLEOTIDE SEQUENCE</scope>
    <source>
        <strain evidence="3">Stoneville</strain>
        <tissue evidence="3">Whole head</tissue>
    </source>
</reference>
<organism evidence="3 4">
    <name type="scientific">Tenebrio molitor</name>
    <name type="common">Yellow mealworm beetle</name>
    <dbReference type="NCBI Taxonomy" id="7067"/>
    <lineage>
        <taxon>Eukaryota</taxon>
        <taxon>Metazoa</taxon>
        <taxon>Ecdysozoa</taxon>
        <taxon>Arthropoda</taxon>
        <taxon>Hexapoda</taxon>
        <taxon>Insecta</taxon>
        <taxon>Pterygota</taxon>
        <taxon>Neoptera</taxon>
        <taxon>Endopterygota</taxon>
        <taxon>Coleoptera</taxon>
        <taxon>Polyphaga</taxon>
        <taxon>Cucujiformia</taxon>
        <taxon>Tenebrionidae</taxon>
        <taxon>Tenebrio</taxon>
    </lineage>
</organism>
<dbReference type="InterPro" id="IPR000477">
    <property type="entry name" value="RT_dom"/>
</dbReference>
<name>A0A8J6LAE9_TENMO</name>
<evidence type="ECO:0000313" key="3">
    <source>
        <dbReference type="EMBL" id="KAH0814659.1"/>
    </source>
</evidence>
<dbReference type="PANTHER" id="PTHR47027">
    <property type="entry name" value="REVERSE TRANSCRIPTASE DOMAIN-CONTAINING PROTEIN"/>
    <property type="match status" value="1"/>
</dbReference>
<dbReference type="GO" id="GO:0071897">
    <property type="term" value="P:DNA biosynthetic process"/>
    <property type="evidence" value="ECO:0007669"/>
    <property type="project" value="UniProtKB-ARBA"/>
</dbReference>
<keyword evidence="4" id="KW-1185">Reference proteome</keyword>
<feature type="region of interest" description="Disordered" evidence="1">
    <location>
        <begin position="1"/>
        <end position="95"/>
    </location>
</feature>
<feature type="domain" description="Reverse transcriptase" evidence="2">
    <location>
        <begin position="160"/>
        <end position="249"/>
    </location>
</feature>
<gene>
    <name evidence="3" type="ORF">GEV33_008132</name>
</gene>
<evidence type="ECO:0000259" key="2">
    <source>
        <dbReference type="Pfam" id="PF00078"/>
    </source>
</evidence>
<dbReference type="Proteomes" id="UP000719412">
    <property type="component" value="Unassembled WGS sequence"/>
</dbReference>
<dbReference type="AlphaFoldDB" id="A0A8J6LAE9"/>
<proteinExistence type="predicted"/>
<reference evidence="3" key="2">
    <citation type="submission" date="2021-08" db="EMBL/GenBank/DDBJ databases">
        <authorList>
            <person name="Eriksson T."/>
        </authorList>
    </citation>
    <scope>NUCLEOTIDE SEQUENCE</scope>
    <source>
        <strain evidence="3">Stoneville</strain>
        <tissue evidence="3">Whole head</tissue>
    </source>
</reference>
<comment type="caution">
    <text evidence="3">The sequence shown here is derived from an EMBL/GenBank/DDBJ whole genome shotgun (WGS) entry which is preliminary data.</text>
</comment>
<dbReference type="InterPro" id="IPR043502">
    <property type="entry name" value="DNA/RNA_pol_sf"/>
</dbReference>
<feature type="compositionally biased region" description="Basic and acidic residues" evidence="1">
    <location>
        <begin position="54"/>
        <end position="70"/>
    </location>
</feature>
<evidence type="ECO:0000256" key="1">
    <source>
        <dbReference type="SAM" id="MobiDB-lite"/>
    </source>
</evidence>
<sequence length="529" mass="62301">MMATGEKIADSGEMENRMEIETTNIPENWEERGKRRSRSTSAMENRKRKASLTPEKEKGSEKNQKKREEETNPAEKTGTETEEKEEGINNRAQTIRKVTEETNKALTEIAKAIKKEMAGKMSFTKDDQKRTLTASGEIRSGISWNPSFIGDIEEMFRKGQTGGVVVGKEKVWSLAYADDLVVLAREVKGMKEMLGNMEKYMRRKKLTVNVEKSKMMVFKKGGGRRKINEWRWEKDKIEEVKEFKYLGYVMNERNTAAAHVRELVKKANKIIGAVWGIGKRKFGHDFRRRIMMFDSLVKSIMMYGAEIWGWREQEALEGVQGKYLKWVLGVDRETPGYKVMEETKRDGIRIEAGKRAIRFEERLIERGECRILQECLKEKRKEIGKGVWKEREAYFERNGYAGAEIERMREGGRAMTDELVQRDRDVQVQERRTRIRESRYNGKYEKIITEELPKYLGRESRKERVIIARFRCGNEERENKYWNEDRIRVCRIIERERDESREEMLNEDGRGIEWMKNVEWRRRTICGAG</sequence>
<protein>
    <recommendedName>
        <fullName evidence="2">Reverse transcriptase domain-containing protein</fullName>
    </recommendedName>
</protein>
<dbReference type="EMBL" id="JABDTM020024052">
    <property type="protein sequence ID" value="KAH0814659.1"/>
    <property type="molecule type" value="Genomic_DNA"/>
</dbReference>
<dbReference type="PANTHER" id="PTHR47027:SF20">
    <property type="entry name" value="REVERSE TRANSCRIPTASE-LIKE PROTEIN WITH RNA-DIRECTED DNA POLYMERASE DOMAIN"/>
    <property type="match status" value="1"/>
</dbReference>
<dbReference type="SUPFAM" id="SSF56672">
    <property type="entry name" value="DNA/RNA polymerases"/>
    <property type="match status" value="1"/>
</dbReference>
<evidence type="ECO:0000313" key="4">
    <source>
        <dbReference type="Proteomes" id="UP000719412"/>
    </source>
</evidence>